<organism evidence="2">
    <name type="scientific">Podoviridae sp. ctOAf25</name>
    <dbReference type="NCBI Taxonomy" id="2825245"/>
    <lineage>
        <taxon>Viruses</taxon>
        <taxon>Duplodnaviria</taxon>
        <taxon>Heunggongvirae</taxon>
        <taxon>Uroviricota</taxon>
        <taxon>Caudoviricetes</taxon>
    </lineage>
</organism>
<feature type="region of interest" description="Disordered" evidence="1">
    <location>
        <begin position="383"/>
        <end position="418"/>
    </location>
</feature>
<protein>
    <submittedName>
        <fullName evidence="2">Uncharacterized protein</fullName>
    </submittedName>
</protein>
<accession>A0A8S5PNQ3</accession>
<feature type="compositionally biased region" description="Low complexity" evidence="1">
    <location>
        <begin position="307"/>
        <end position="329"/>
    </location>
</feature>
<feature type="compositionally biased region" description="Low complexity" evidence="1">
    <location>
        <begin position="390"/>
        <end position="411"/>
    </location>
</feature>
<feature type="region of interest" description="Disordered" evidence="1">
    <location>
        <begin position="292"/>
        <end position="338"/>
    </location>
</feature>
<sequence length="418" mass="47873">MLKDEFFNAISESYEFDAILEMAQDNRNMLLWMYENGYISQEYFEEAENSGNDQWRIDNITAIKTNLKKFKDYANDQGKKNNEWLIQNRDYLVDFQKYPVKSGANIQNAPSYTTAFARIKKPLSSNISGVDLKRVTILDTKNNNLQGDAKKAADYKNNLWFKKMLVNEYDGQSDFAKFARDFYYGIDKKVNMQSQDIQQLIPKAYNFCTTYNTLIKSFETDVNGIINYINRNPITGNQEPNLSPSQLAANKNADAVKQSNTQGMASTAPLNADTDYSLFYTKYFKDLLNEDDANKSSTATPKMTFDNRSSNNNNQNNPNQQNTSQNNQQAKQDPEDSETVIYNKKKLICDILKQALNAKMTAAGMLYRDLFSYMQAHVNSYNKNKQAPSQNQNNNQEKTNTNPNKQPTPNTTDEKAGE</sequence>
<evidence type="ECO:0000256" key="1">
    <source>
        <dbReference type="SAM" id="MobiDB-lite"/>
    </source>
</evidence>
<dbReference type="EMBL" id="BK015468">
    <property type="protein sequence ID" value="DAE08400.1"/>
    <property type="molecule type" value="Genomic_DNA"/>
</dbReference>
<name>A0A8S5PNQ3_9CAUD</name>
<evidence type="ECO:0000313" key="2">
    <source>
        <dbReference type="EMBL" id="DAE08400.1"/>
    </source>
</evidence>
<proteinExistence type="predicted"/>
<reference evidence="2" key="1">
    <citation type="journal article" date="2021" name="Proc. Natl. Acad. Sci. U.S.A.">
        <title>A Catalog of Tens of Thousands of Viruses from Human Metagenomes Reveals Hidden Associations with Chronic Diseases.</title>
        <authorList>
            <person name="Tisza M.J."/>
            <person name="Buck C.B."/>
        </authorList>
    </citation>
    <scope>NUCLEOTIDE SEQUENCE</scope>
    <source>
        <strain evidence="2">CtOAf25</strain>
    </source>
</reference>